<evidence type="ECO:0000259" key="3">
    <source>
        <dbReference type="Pfam" id="PF20167"/>
    </source>
</evidence>
<organism evidence="4 5">
    <name type="scientific">Trifolium pratense</name>
    <name type="common">Red clover</name>
    <dbReference type="NCBI Taxonomy" id="57577"/>
    <lineage>
        <taxon>Eukaryota</taxon>
        <taxon>Viridiplantae</taxon>
        <taxon>Streptophyta</taxon>
        <taxon>Embryophyta</taxon>
        <taxon>Tracheophyta</taxon>
        <taxon>Spermatophyta</taxon>
        <taxon>Magnoliopsida</taxon>
        <taxon>eudicotyledons</taxon>
        <taxon>Gunneridae</taxon>
        <taxon>Pentapetalae</taxon>
        <taxon>rosids</taxon>
        <taxon>fabids</taxon>
        <taxon>Fabales</taxon>
        <taxon>Fabaceae</taxon>
        <taxon>Papilionoideae</taxon>
        <taxon>50 kb inversion clade</taxon>
        <taxon>NPAAA clade</taxon>
        <taxon>Hologalegina</taxon>
        <taxon>IRL clade</taxon>
        <taxon>Trifolieae</taxon>
        <taxon>Trifolium</taxon>
    </lineage>
</organism>
<proteinExistence type="predicted"/>
<dbReference type="AlphaFoldDB" id="A0A2K3PGI8"/>
<evidence type="ECO:0000313" key="4">
    <source>
        <dbReference type="EMBL" id="PNY14410.1"/>
    </source>
</evidence>
<evidence type="ECO:0000313" key="5">
    <source>
        <dbReference type="Proteomes" id="UP000236291"/>
    </source>
</evidence>
<feature type="compositionally biased region" description="Low complexity" evidence="2">
    <location>
        <begin position="228"/>
        <end position="238"/>
    </location>
</feature>
<dbReference type="EMBL" id="ASHM01006831">
    <property type="protein sequence ID" value="PNY14410.1"/>
    <property type="molecule type" value="Genomic_DNA"/>
</dbReference>
<feature type="coiled-coil region" evidence="1">
    <location>
        <begin position="667"/>
        <end position="694"/>
    </location>
</feature>
<dbReference type="InterPro" id="IPR046796">
    <property type="entry name" value="Transposase_32_dom"/>
</dbReference>
<feature type="compositionally biased region" description="Acidic residues" evidence="2">
    <location>
        <begin position="712"/>
        <end position="727"/>
    </location>
</feature>
<reference evidence="4 5" key="2">
    <citation type="journal article" date="2017" name="Front. Plant Sci.">
        <title>Gene Classification and Mining of Molecular Markers Useful in Red Clover (Trifolium pratense) Breeding.</title>
        <authorList>
            <person name="Istvanek J."/>
            <person name="Dluhosova J."/>
            <person name="Dluhos P."/>
            <person name="Patkova L."/>
            <person name="Nedelnik J."/>
            <person name="Repkova J."/>
        </authorList>
    </citation>
    <scope>NUCLEOTIDE SEQUENCE [LARGE SCALE GENOMIC DNA]</scope>
    <source>
        <strain evidence="5">cv. Tatra</strain>
        <tissue evidence="4">Young leaves</tissue>
    </source>
</reference>
<gene>
    <name evidence="4" type="ORF">L195_g011091</name>
</gene>
<evidence type="ECO:0000256" key="2">
    <source>
        <dbReference type="SAM" id="MobiDB-lite"/>
    </source>
</evidence>
<protein>
    <submittedName>
        <fullName evidence="4">Envelope-like protein</fullName>
    </submittedName>
</protein>
<feature type="compositionally biased region" description="Polar residues" evidence="2">
    <location>
        <begin position="308"/>
        <end position="320"/>
    </location>
</feature>
<reference evidence="4 5" key="1">
    <citation type="journal article" date="2014" name="Am. J. Bot.">
        <title>Genome assembly and annotation for red clover (Trifolium pratense; Fabaceae).</title>
        <authorList>
            <person name="Istvanek J."/>
            <person name="Jaros M."/>
            <person name="Krenek A."/>
            <person name="Repkova J."/>
        </authorList>
    </citation>
    <scope>NUCLEOTIDE SEQUENCE [LARGE SCALE GENOMIC DNA]</scope>
    <source>
        <strain evidence="5">cv. Tatra</strain>
        <tissue evidence="4">Young leaves</tissue>
    </source>
</reference>
<feature type="region of interest" description="Disordered" evidence="2">
    <location>
        <begin position="212"/>
        <end position="375"/>
    </location>
</feature>
<sequence length="735" mass="79954">MSQTSDASQINNESTEVVKTRSKSKKETSTVIVDAKPISIVPPTDSKQKSTKSKASKKKEKPTKVSESSPSLSKKSVSGKPKKKKGESSVKKGLTMFDLYVSENPFGTGNVESHVESSGNVSSEIGKSQVEKAVDETPISDNPKSGETLGEVRANTEITTGQLSLSVPVATSDKATPETVNESVKEQVIASQDVDAAQDVEAFKETVDAAPDVEAFKDLPNPNEAALTESFGSSSESKASTEKEGTLDLVADSEPNKENDVSDGDDESEKTVAEEQTMIDVDALETDEDPQSKQVQKGIGRRLRSRTQKSTPSVKVTPSVTKKDKESAVKPVKYGAKRSWSKVVPPSEKKKNVLKRKSAPSSDSDFDAEKDASSIKPPAKKIMSAKKIAADMEEFPCDNVSYHLASYAQRWGIICKRRFALERELGKDILEREDIVSLIKNADLIKTVWGLGSCYDKLVREFIVNIPEGCDNPLDKEFQKVFVRGKCVEFSPSIINKALENPDEPHPDIEVSDNVVCKTITANQVQTWPKKQKVPAVKLTQKYAILNRIAAANWVPTRHSSDIATGLGKLIYMIGTGKKFNAGHYIFNQIVQHAKTTVTKQPIAFPTLLCDIIFSQHPSIRHDGESAKSRASPLTIHQKLYSQQHAPDIVGSSNAAADAPMTRKEMIALLEANCKELDEKKLQYERMIHALRLEEATAQAASAGVNATMVDDASDEEAGLEAEEEAGDSSGSASV</sequence>
<name>A0A2K3PGI8_TRIPR</name>
<comment type="caution">
    <text evidence="4">The sequence shown here is derived from an EMBL/GenBank/DDBJ whole genome shotgun (WGS) entry which is preliminary data.</text>
</comment>
<keyword evidence="1" id="KW-0175">Coiled coil</keyword>
<feature type="region of interest" description="Disordered" evidence="2">
    <location>
        <begin position="1"/>
        <end position="94"/>
    </location>
</feature>
<feature type="compositionally biased region" description="Polar residues" evidence="2">
    <location>
        <begin position="106"/>
        <end position="126"/>
    </location>
</feature>
<feature type="compositionally biased region" description="Polar residues" evidence="2">
    <location>
        <begin position="1"/>
        <end position="13"/>
    </location>
</feature>
<accession>A0A2K3PGI8</accession>
<dbReference type="Proteomes" id="UP000236291">
    <property type="component" value="Unassembled WGS sequence"/>
</dbReference>
<feature type="region of interest" description="Disordered" evidence="2">
    <location>
        <begin position="708"/>
        <end position="735"/>
    </location>
</feature>
<feature type="compositionally biased region" description="Basic residues" evidence="2">
    <location>
        <begin position="49"/>
        <end position="61"/>
    </location>
</feature>
<dbReference type="Pfam" id="PF20167">
    <property type="entry name" value="Transposase_32"/>
    <property type="match status" value="1"/>
</dbReference>
<feature type="compositionally biased region" description="Low complexity" evidence="2">
    <location>
        <begin position="65"/>
        <end position="79"/>
    </location>
</feature>
<evidence type="ECO:0000256" key="1">
    <source>
        <dbReference type="SAM" id="Coils"/>
    </source>
</evidence>
<feature type="domain" description="Putative plant transposon protein" evidence="3">
    <location>
        <begin position="453"/>
        <end position="609"/>
    </location>
</feature>
<feature type="region of interest" description="Disordered" evidence="2">
    <location>
        <begin position="106"/>
        <end position="148"/>
    </location>
</feature>